<dbReference type="STRING" id="1529.SAMN04487885_1134"/>
<reference evidence="2 3" key="1">
    <citation type="submission" date="2016-10" db="EMBL/GenBank/DDBJ databases">
        <authorList>
            <person name="de Groot N.N."/>
        </authorList>
    </citation>
    <scope>NUCLEOTIDE SEQUENCE [LARGE SCALE GENOMIC DNA]</scope>
    <source>
        <strain evidence="2 3">NLAE-zl-G419</strain>
    </source>
</reference>
<dbReference type="Proteomes" id="UP000182135">
    <property type="component" value="Unassembled WGS sequence"/>
</dbReference>
<gene>
    <name evidence="1" type="ORF">DBY38_13870</name>
    <name evidence="2" type="ORF">SAMN04487885_1134</name>
</gene>
<accession>A0A1I2M3W4</accession>
<dbReference type="eggNOG" id="ENOG502Z9AE">
    <property type="taxonomic scope" value="Bacteria"/>
</dbReference>
<dbReference type="OrthoDB" id="9783544at2"/>
<dbReference type="AlphaFoldDB" id="A0A1I2M3W4"/>
<organism evidence="2 3">
    <name type="scientific">Clostridium cadaveris</name>
    <dbReference type="NCBI Taxonomy" id="1529"/>
    <lineage>
        <taxon>Bacteria</taxon>
        <taxon>Bacillati</taxon>
        <taxon>Bacillota</taxon>
        <taxon>Clostridia</taxon>
        <taxon>Eubacteriales</taxon>
        <taxon>Clostridiaceae</taxon>
        <taxon>Clostridium</taxon>
    </lineage>
</organism>
<reference evidence="1 4" key="2">
    <citation type="submission" date="2018-03" db="EMBL/GenBank/DDBJ databases">
        <title>The uncultured portion of the human microbiome is neutrally assembled.</title>
        <authorList>
            <person name="Jeraldo P."/>
            <person name="Boardman L."/>
            <person name="White B.A."/>
            <person name="Nelson H."/>
            <person name="Goldenfeld N."/>
            <person name="Chia N."/>
        </authorList>
    </citation>
    <scope>NUCLEOTIDE SEQUENCE [LARGE SCALE GENOMIC DNA]</scope>
    <source>
        <strain evidence="1">CIM:MAG 903</strain>
    </source>
</reference>
<proteinExistence type="predicted"/>
<dbReference type="EMBL" id="QAMZ01000055">
    <property type="protein sequence ID" value="PWL51614.1"/>
    <property type="molecule type" value="Genomic_DNA"/>
</dbReference>
<evidence type="ECO:0000313" key="1">
    <source>
        <dbReference type="EMBL" id="PWL51614.1"/>
    </source>
</evidence>
<dbReference type="RefSeq" id="WP_027639719.1">
    <property type="nucleotide sequence ID" value="NZ_CABMJC010000021.1"/>
</dbReference>
<dbReference type="Proteomes" id="UP000246114">
    <property type="component" value="Unassembled WGS sequence"/>
</dbReference>
<evidence type="ECO:0000313" key="4">
    <source>
        <dbReference type="Proteomes" id="UP000246114"/>
    </source>
</evidence>
<dbReference type="EMBL" id="FOOE01000013">
    <property type="protein sequence ID" value="SFF86194.1"/>
    <property type="molecule type" value="Genomic_DNA"/>
</dbReference>
<evidence type="ECO:0000313" key="3">
    <source>
        <dbReference type="Proteomes" id="UP000182135"/>
    </source>
</evidence>
<evidence type="ECO:0000313" key="2">
    <source>
        <dbReference type="EMBL" id="SFF86194.1"/>
    </source>
</evidence>
<dbReference type="GeneID" id="90546508"/>
<name>A0A1I2M3W4_9CLOT</name>
<keyword evidence="3" id="KW-1185">Reference proteome</keyword>
<protein>
    <submittedName>
        <fullName evidence="2">Uncharacterized protein</fullName>
    </submittedName>
</protein>
<sequence length="345" mass="38116">MRSDTSIIDITKESPIISIIGMDKNAGKTTVLNYLISNISSNDYSIGITSIGRDGEDVDAVTFTPKPRIYIKKGTFIATAKDCLKNSDITREIFNTTDIHTSMGEVIIVKALSDGYIDLAGPSLNSQMEHVCEILKDCGCKKIFVDGAINRKSFIGRNINQGAILATGASLNRNIDKVVSDTSHAVSMLMLPSFDNTFLTERCLNSSIDERCILRNNRGNLKIINSLTSLNISKEISDSIDDSITDIFIKGALTANLFKTLLQNPSKLKNKNFIAEDGTKILIDKNTYENLLFLNCTLKVLNPINILCITSNPTSPYGYDFSPEELLYKLRHSICLPVFDVVHDI</sequence>